<comment type="subunit">
    <text evidence="9">Monomer. Homodimer.</text>
</comment>
<evidence type="ECO:0000256" key="2">
    <source>
        <dbReference type="ARBA" id="ARBA00007371"/>
    </source>
</evidence>
<reference evidence="15 16" key="1">
    <citation type="submission" date="2018-10" db="EMBL/GenBank/DDBJ databases">
        <authorList>
            <person name="Ekblom R."/>
            <person name="Jareborg N."/>
        </authorList>
    </citation>
    <scope>NUCLEOTIDE SEQUENCE [LARGE SCALE GENOMIC DNA]</scope>
    <source>
        <tissue evidence="15">Muscle</tissue>
    </source>
</reference>
<feature type="transmembrane region" description="Helical" evidence="13">
    <location>
        <begin position="84"/>
        <end position="104"/>
    </location>
</feature>
<keyword evidence="13" id="KW-0472">Membrane</keyword>
<keyword evidence="16" id="KW-1185">Reference proteome</keyword>
<protein>
    <recommendedName>
        <fullName evidence="11">Beta-defensin 1</fullName>
    </recommendedName>
    <alternativeName>
        <fullName evidence="12">Defensin, beta 1</fullName>
    </alternativeName>
</protein>
<dbReference type="AlphaFoldDB" id="A0A9X9LTC2"/>
<dbReference type="EMBL" id="CYRY02015338">
    <property type="protein sequence ID" value="VCW85412.1"/>
    <property type="molecule type" value="Genomic_DNA"/>
</dbReference>
<evidence type="ECO:0000259" key="14">
    <source>
        <dbReference type="Pfam" id="PF00711"/>
    </source>
</evidence>
<dbReference type="Pfam" id="PF00711">
    <property type="entry name" value="Defensin_beta"/>
    <property type="match status" value="1"/>
</dbReference>
<evidence type="ECO:0000256" key="3">
    <source>
        <dbReference type="ARBA" id="ARBA00022525"/>
    </source>
</evidence>
<dbReference type="InterPro" id="IPR001855">
    <property type="entry name" value="Defensin_beta-like"/>
</dbReference>
<evidence type="ECO:0000256" key="7">
    <source>
        <dbReference type="ARBA" id="ARBA00023022"/>
    </source>
</evidence>
<proteinExistence type="inferred from homology"/>
<dbReference type="GO" id="GO:0005615">
    <property type="term" value="C:extracellular space"/>
    <property type="evidence" value="ECO:0007669"/>
    <property type="project" value="TreeGrafter"/>
</dbReference>
<evidence type="ECO:0000313" key="15">
    <source>
        <dbReference type="EMBL" id="VCW85412.1"/>
    </source>
</evidence>
<evidence type="ECO:0000256" key="10">
    <source>
        <dbReference type="ARBA" id="ARBA00037394"/>
    </source>
</evidence>
<comment type="subcellular location">
    <subcellularLocation>
        <location evidence="1">Secreted</location>
    </subcellularLocation>
</comment>
<evidence type="ECO:0000256" key="12">
    <source>
        <dbReference type="ARBA" id="ARBA00041630"/>
    </source>
</evidence>
<dbReference type="GO" id="GO:0031731">
    <property type="term" value="F:CCR6 chemokine receptor binding"/>
    <property type="evidence" value="ECO:0007669"/>
    <property type="project" value="TreeGrafter"/>
</dbReference>
<keyword evidence="6" id="KW-0211">Defensin</keyword>
<sequence length="154" mass="16722">MNPATAGQRKVCARDSPTIQGKRREGWFIRISLGIATPPFRSPLLLRKRRPINTETLPALEASVSSASEELLCLPRASRPGLPAAMRALSFLLLILCLVSSHLAPGAGFLSGLGQRSDHYMCARKGGTCNFSPCPLFTRWEGTCYGGKAKCCMR</sequence>
<evidence type="ECO:0000256" key="13">
    <source>
        <dbReference type="SAM" id="Phobius"/>
    </source>
</evidence>
<dbReference type="GO" id="GO:0050829">
    <property type="term" value="P:defense response to Gram-negative bacterium"/>
    <property type="evidence" value="ECO:0007669"/>
    <property type="project" value="TreeGrafter"/>
</dbReference>
<keyword evidence="5" id="KW-0732">Signal</keyword>
<keyword evidence="13" id="KW-0812">Transmembrane</keyword>
<gene>
    <name evidence="15" type="ORF">BN2614_LOCUS2</name>
</gene>
<evidence type="ECO:0000256" key="5">
    <source>
        <dbReference type="ARBA" id="ARBA00022729"/>
    </source>
</evidence>
<comment type="function">
    <text evidence="10">Has bactericidal activity. May act as a ligand for C-C chemokine receptor CCR6. Positively regulates the sperm motility and bactericidal activity in a CCR6-dependent manner. Binds to CCR6 and triggers Ca2+ mobilization in the sperm which is important for its motility.</text>
</comment>
<dbReference type="SUPFAM" id="SSF57392">
    <property type="entry name" value="Defensin-like"/>
    <property type="match status" value="1"/>
</dbReference>
<accession>A0A9X9LTC2</accession>
<evidence type="ECO:0000313" key="16">
    <source>
        <dbReference type="Proteomes" id="UP000269945"/>
    </source>
</evidence>
<dbReference type="PANTHER" id="PTHR21388">
    <property type="entry name" value="BETA-DEFENSIN-RELATED"/>
    <property type="match status" value="1"/>
</dbReference>
<feature type="domain" description="Beta-defensin-like" evidence="14">
    <location>
        <begin position="118"/>
        <end position="152"/>
    </location>
</feature>
<comment type="caution">
    <text evidence="15">The sequence shown here is derived from an EMBL/GenBank/DDBJ whole genome shotgun (WGS) entry which is preliminary data.</text>
</comment>
<keyword evidence="7" id="KW-0044">Antibiotic</keyword>
<evidence type="ECO:0000256" key="1">
    <source>
        <dbReference type="ARBA" id="ARBA00004613"/>
    </source>
</evidence>
<evidence type="ECO:0000256" key="8">
    <source>
        <dbReference type="ARBA" id="ARBA00023157"/>
    </source>
</evidence>
<evidence type="ECO:0000256" key="4">
    <source>
        <dbReference type="ARBA" id="ARBA00022529"/>
    </source>
</evidence>
<keyword evidence="13" id="KW-1133">Transmembrane helix</keyword>
<dbReference type="GO" id="GO:0050830">
    <property type="term" value="P:defense response to Gram-positive bacterium"/>
    <property type="evidence" value="ECO:0007669"/>
    <property type="project" value="TreeGrafter"/>
</dbReference>
<evidence type="ECO:0000256" key="11">
    <source>
        <dbReference type="ARBA" id="ARBA00040807"/>
    </source>
</evidence>
<name>A0A9X9LTC2_GULGU</name>
<evidence type="ECO:0000256" key="6">
    <source>
        <dbReference type="ARBA" id="ARBA00022940"/>
    </source>
</evidence>
<keyword evidence="8" id="KW-1015">Disulfide bond</keyword>
<keyword evidence="3" id="KW-0964">Secreted</keyword>
<comment type="similarity">
    <text evidence="2">Belongs to the beta-defensin family.</text>
</comment>
<keyword evidence="4" id="KW-0929">Antimicrobial</keyword>
<dbReference type="Proteomes" id="UP000269945">
    <property type="component" value="Unassembled WGS sequence"/>
</dbReference>
<dbReference type="PANTHER" id="PTHR21388:SF9">
    <property type="entry name" value="BETA-DEFENSIN 1"/>
    <property type="match status" value="1"/>
</dbReference>
<evidence type="ECO:0000256" key="9">
    <source>
        <dbReference type="ARBA" id="ARBA00024380"/>
    </source>
</evidence>
<organism evidence="15 16">
    <name type="scientific">Gulo gulo</name>
    <name type="common">Wolverine</name>
    <name type="synonym">Gluton</name>
    <dbReference type="NCBI Taxonomy" id="48420"/>
    <lineage>
        <taxon>Eukaryota</taxon>
        <taxon>Metazoa</taxon>
        <taxon>Chordata</taxon>
        <taxon>Craniata</taxon>
        <taxon>Vertebrata</taxon>
        <taxon>Euteleostomi</taxon>
        <taxon>Mammalia</taxon>
        <taxon>Eutheria</taxon>
        <taxon>Laurasiatheria</taxon>
        <taxon>Carnivora</taxon>
        <taxon>Caniformia</taxon>
        <taxon>Musteloidea</taxon>
        <taxon>Mustelidae</taxon>
        <taxon>Guloninae</taxon>
        <taxon>Gulo</taxon>
    </lineage>
</organism>
<dbReference type="GO" id="GO:0002227">
    <property type="term" value="P:innate immune response in mucosa"/>
    <property type="evidence" value="ECO:0007669"/>
    <property type="project" value="TreeGrafter"/>
</dbReference>